<dbReference type="Proteomes" id="UP001601059">
    <property type="component" value="Unassembled WGS sequence"/>
</dbReference>
<comment type="similarity">
    <text evidence="1">Belongs to the DedA family.</text>
</comment>
<accession>A0ABW6KGP6</accession>
<evidence type="ECO:0000256" key="1">
    <source>
        <dbReference type="ARBA" id="ARBA00010792"/>
    </source>
</evidence>
<keyword evidence="2" id="KW-0472">Membrane</keyword>
<feature type="domain" description="VTT" evidence="3">
    <location>
        <begin position="29"/>
        <end position="154"/>
    </location>
</feature>
<sequence length="199" mass="22618">MHDFIMSIFEFISELGYFGIALGLMVEVIPSEIVLSYGGFLVYKEKISFLGALISGVIGGTLAQLFLYWLGAYGGRPFLDRYGKYILIHKKHLDASEKWFDKYGTGVIFSARFIPVIRHAISIPAGIAKMPLSQFTLYTVGAMIPWTILFLLLGIELGDHWRNIEEYAKPFLYPIIMISVSCMLIYFLFVKFRSNKQSS</sequence>
<comment type="caution">
    <text evidence="4">The sequence shown here is derived from an EMBL/GenBank/DDBJ whole genome shotgun (WGS) entry which is preliminary data.</text>
</comment>
<dbReference type="EMBL" id="JBIACK010000008">
    <property type="protein sequence ID" value="MFE8702030.1"/>
    <property type="molecule type" value="Genomic_DNA"/>
</dbReference>
<feature type="transmembrane region" description="Helical" evidence="2">
    <location>
        <begin position="15"/>
        <end position="35"/>
    </location>
</feature>
<name>A0ABW6KGP6_9BACI</name>
<gene>
    <name evidence="4" type="ORF">ACFYKX_15645</name>
</gene>
<dbReference type="InterPro" id="IPR051311">
    <property type="entry name" value="DedA_domain"/>
</dbReference>
<proteinExistence type="inferred from homology"/>
<keyword evidence="5" id="KW-1185">Reference proteome</keyword>
<keyword evidence="2" id="KW-1133">Transmembrane helix</keyword>
<reference evidence="4 5" key="1">
    <citation type="submission" date="2024-08" db="EMBL/GenBank/DDBJ databases">
        <title>Two novel Cytobacillus novel species.</title>
        <authorList>
            <person name="Liu G."/>
        </authorList>
    </citation>
    <scope>NUCLEOTIDE SEQUENCE [LARGE SCALE GENOMIC DNA]</scope>
    <source>
        <strain evidence="4 5">FJAT-54145</strain>
    </source>
</reference>
<evidence type="ECO:0000259" key="3">
    <source>
        <dbReference type="Pfam" id="PF09335"/>
    </source>
</evidence>
<organism evidence="4 5">
    <name type="scientific">Cytobacillus spartinae</name>
    <dbReference type="NCBI Taxonomy" id="3299023"/>
    <lineage>
        <taxon>Bacteria</taxon>
        <taxon>Bacillati</taxon>
        <taxon>Bacillota</taxon>
        <taxon>Bacilli</taxon>
        <taxon>Bacillales</taxon>
        <taxon>Bacillaceae</taxon>
        <taxon>Cytobacillus</taxon>
    </lineage>
</organism>
<evidence type="ECO:0000256" key="2">
    <source>
        <dbReference type="SAM" id="Phobius"/>
    </source>
</evidence>
<dbReference type="PANTHER" id="PTHR42709:SF8">
    <property type="entry name" value="UNDECAPRENYL PHOSPHATE TRANSPORTER A"/>
    <property type="match status" value="1"/>
</dbReference>
<dbReference type="PANTHER" id="PTHR42709">
    <property type="entry name" value="ALKALINE PHOSPHATASE LIKE PROTEIN"/>
    <property type="match status" value="1"/>
</dbReference>
<dbReference type="RefSeq" id="WP_389361998.1">
    <property type="nucleotide sequence ID" value="NZ_JBIACK010000008.1"/>
</dbReference>
<keyword evidence="2" id="KW-0812">Transmembrane</keyword>
<dbReference type="Pfam" id="PF09335">
    <property type="entry name" value="VTT_dom"/>
    <property type="match status" value="1"/>
</dbReference>
<feature type="transmembrane region" description="Helical" evidence="2">
    <location>
        <begin position="171"/>
        <end position="190"/>
    </location>
</feature>
<evidence type="ECO:0000313" key="5">
    <source>
        <dbReference type="Proteomes" id="UP001601059"/>
    </source>
</evidence>
<protein>
    <submittedName>
        <fullName evidence="4">DedA family protein</fullName>
    </submittedName>
</protein>
<feature type="transmembrane region" description="Helical" evidence="2">
    <location>
        <begin position="135"/>
        <end position="155"/>
    </location>
</feature>
<evidence type="ECO:0000313" key="4">
    <source>
        <dbReference type="EMBL" id="MFE8702030.1"/>
    </source>
</evidence>
<feature type="transmembrane region" description="Helical" evidence="2">
    <location>
        <begin position="47"/>
        <end position="70"/>
    </location>
</feature>
<dbReference type="InterPro" id="IPR032816">
    <property type="entry name" value="VTT_dom"/>
</dbReference>